<dbReference type="VEuPathDB" id="FungiDB:BCV72DRAFT_248569"/>
<feature type="coiled-coil region" evidence="1">
    <location>
        <begin position="107"/>
        <end position="162"/>
    </location>
</feature>
<feature type="compositionally biased region" description="Low complexity" evidence="2">
    <location>
        <begin position="34"/>
        <end position="51"/>
    </location>
</feature>
<reference evidence="3" key="1">
    <citation type="journal article" date="2016" name="Proc. Natl. Acad. Sci. U.S.A.">
        <title>Lipid metabolic changes in an early divergent fungus govern the establishment of a mutualistic symbiosis with endobacteria.</title>
        <authorList>
            <person name="Lastovetsky O.A."/>
            <person name="Gaspar M.L."/>
            <person name="Mondo S.J."/>
            <person name="LaButti K.M."/>
            <person name="Sandor L."/>
            <person name="Grigoriev I.V."/>
            <person name="Henry S.A."/>
            <person name="Pawlowska T.E."/>
        </authorList>
    </citation>
    <scope>NUCLEOTIDE SEQUENCE [LARGE SCALE GENOMIC DNA]</scope>
    <source>
        <strain evidence="3">ATCC 52814</strain>
    </source>
</reference>
<gene>
    <name evidence="3" type="ORF">BCV72DRAFT_248569</name>
</gene>
<accession>A0A1X0R9H7</accession>
<organism evidence="3">
    <name type="scientific">Rhizopus microsporus var. microsporus</name>
    <dbReference type="NCBI Taxonomy" id="86635"/>
    <lineage>
        <taxon>Eukaryota</taxon>
        <taxon>Fungi</taxon>
        <taxon>Fungi incertae sedis</taxon>
        <taxon>Mucoromycota</taxon>
        <taxon>Mucoromycotina</taxon>
        <taxon>Mucoromycetes</taxon>
        <taxon>Mucorales</taxon>
        <taxon>Mucorineae</taxon>
        <taxon>Rhizopodaceae</taxon>
        <taxon>Rhizopus</taxon>
    </lineage>
</organism>
<protein>
    <submittedName>
        <fullName evidence="3">Uncharacterized protein</fullName>
    </submittedName>
</protein>
<sequence length="486" mass="55838">MDTYISEAPIEKSKNKTVSRISRLFQKKPKHKSSIPSSVSSLSISDPSLSKQASFQSVGSAQLSIPETPPQRHSSLENRGVLPIDNLSTITTETGRTPSLRSNSTYRQQQQQMIEQQRHALRELEVEKIHYVKENQRMEEQLVKMQEKIKQRTVDMKTLKNNYQLHLQSMRCSDDDPESIANRLKDLRATIKELANELLPYAEPKQTTEKLGTLWLNLGETIGRLGNPYLSLERIQLLTEKFMMDVLVQNLNTNHFPGLSCHQEFLEIQDWFDQHDSSSFFATRLRQEVALLIVNNKTNGEDVEKRWKKSAERHWYHLYRGLQKSYPKSFLAHPDKEDDQEHIQKQQEYSQKLRDVVEKAMNLGSAIKGQEVCITAMDVKEGVQQFDPLIMEDENGQTSGIIALCISPPFVVKLTDRYEPLVKGRVLCFPNQDTVRRVHMTCDEGRPCQKCIKNNIGDMCYDDDDARSPRPVKKLCACSESSNEGI</sequence>
<evidence type="ECO:0000256" key="2">
    <source>
        <dbReference type="SAM" id="MobiDB-lite"/>
    </source>
</evidence>
<keyword evidence="1" id="KW-0175">Coiled coil</keyword>
<dbReference type="Proteomes" id="UP000242414">
    <property type="component" value="Unassembled WGS sequence"/>
</dbReference>
<dbReference type="OrthoDB" id="2368002at2759"/>
<feature type="region of interest" description="Disordered" evidence="2">
    <location>
        <begin position="24"/>
        <end position="55"/>
    </location>
</feature>
<evidence type="ECO:0000256" key="1">
    <source>
        <dbReference type="SAM" id="Coils"/>
    </source>
</evidence>
<evidence type="ECO:0000313" key="3">
    <source>
        <dbReference type="EMBL" id="ORE08720.1"/>
    </source>
</evidence>
<dbReference type="EMBL" id="KV921884">
    <property type="protein sequence ID" value="ORE08720.1"/>
    <property type="molecule type" value="Genomic_DNA"/>
</dbReference>
<name>A0A1X0R9H7_RHIZD</name>
<dbReference type="AlphaFoldDB" id="A0A1X0R9H7"/>
<proteinExistence type="predicted"/>